<feature type="compositionally biased region" description="Acidic residues" evidence="1">
    <location>
        <begin position="181"/>
        <end position="195"/>
    </location>
</feature>
<feature type="region of interest" description="Disordered" evidence="1">
    <location>
        <begin position="1"/>
        <end position="80"/>
    </location>
</feature>
<gene>
    <name evidence="2" type="ORF">Cvel_12933</name>
</gene>
<feature type="region of interest" description="Disordered" evidence="1">
    <location>
        <begin position="283"/>
        <end position="334"/>
    </location>
</feature>
<sequence>MSRKENPVHFEGGEHEEASGEKGKKPAFRRGMTVEELQKAAGFDPKVSGKKWARVTRQNSDPSPVAKPVQSEVVCPASPPPKVLTIEEMMRAAGLNPKKRNSRAWPKGFRFQVEELIEVQDVDDESFEVETEGDGVEQDPLVATQFMSVEQLMARQGIDITKPRNSQKWNHTSGSIRQVDEEIEGDDEESEGGDDDLLKTQHMTIEQLVAKQALRQAAGNEGVARQTSNQVANVSQELNSPQKSDSFKSPGPISARSRSSRVMLRSPGVSARKRGSFLVDLGHGRKVSVIPLPPGTEPESDPVSSFDLPLGPAPPTLERQTSDPTESPSRRQKAEVRVAQALKGLNLNTPEATRAFFNAHSMPASKAKAAKNLAALASERRGA</sequence>
<feature type="compositionally biased region" description="Basic and acidic residues" evidence="1">
    <location>
        <begin position="1"/>
        <end position="24"/>
    </location>
</feature>
<evidence type="ECO:0000256" key="1">
    <source>
        <dbReference type="SAM" id="MobiDB-lite"/>
    </source>
</evidence>
<dbReference type="VEuPathDB" id="CryptoDB:Cvel_12933"/>
<feature type="region of interest" description="Disordered" evidence="1">
    <location>
        <begin position="158"/>
        <end position="203"/>
    </location>
</feature>
<proteinExistence type="predicted"/>
<dbReference type="EMBL" id="CDMZ01005804">
    <property type="protein sequence ID" value="CEM54640.1"/>
    <property type="molecule type" value="Genomic_DNA"/>
</dbReference>
<dbReference type="AlphaFoldDB" id="A0A0G4IBT8"/>
<feature type="region of interest" description="Disordered" evidence="1">
    <location>
        <begin position="218"/>
        <end position="269"/>
    </location>
</feature>
<evidence type="ECO:0000313" key="2">
    <source>
        <dbReference type="EMBL" id="CEM54640.1"/>
    </source>
</evidence>
<feature type="compositionally biased region" description="Polar residues" evidence="1">
    <location>
        <begin position="318"/>
        <end position="327"/>
    </location>
</feature>
<name>A0A0G4IBT8_9ALVE</name>
<organism evidence="2">
    <name type="scientific">Chromera velia CCMP2878</name>
    <dbReference type="NCBI Taxonomy" id="1169474"/>
    <lineage>
        <taxon>Eukaryota</taxon>
        <taxon>Sar</taxon>
        <taxon>Alveolata</taxon>
        <taxon>Colpodellida</taxon>
        <taxon>Chromeraceae</taxon>
        <taxon>Chromera</taxon>
    </lineage>
</organism>
<feature type="compositionally biased region" description="Polar residues" evidence="1">
    <location>
        <begin position="163"/>
        <end position="176"/>
    </location>
</feature>
<protein>
    <submittedName>
        <fullName evidence="2">Uncharacterized protein</fullName>
    </submittedName>
</protein>
<accession>A0A0G4IBT8</accession>
<reference evidence="2" key="1">
    <citation type="submission" date="2014-11" db="EMBL/GenBank/DDBJ databases">
        <authorList>
            <person name="Otto D Thomas"/>
            <person name="Naeem Raeece"/>
        </authorList>
    </citation>
    <scope>NUCLEOTIDE SEQUENCE</scope>
</reference>
<feature type="compositionally biased region" description="Polar residues" evidence="1">
    <location>
        <begin position="225"/>
        <end position="244"/>
    </location>
</feature>